<evidence type="ECO:0000313" key="3">
    <source>
        <dbReference type="Proteomes" id="UP000054691"/>
    </source>
</evidence>
<proteinExistence type="predicted"/>
<gene>
    <name evidence="1" type="ORF">Lgra_1382</name>
    <name evidence="2" type="ORF">NCTC12388_03237</name>
</gene>
<reference evidence="1 3" key="1">
    <citation type="submission" date="2015-11" db="EMBL/GenBank/DDBJ databases">
        <title>Genomic analysis of 38 Legionella species identifies large and diverse effector repertoires.</title>
        <authorList>
            <person name="Burstein D."/>
            <person name="Amaro F."/>
            <person name="Zusman T."/>
            <person name="Lifshitz Z."/>
            <person name="Cohen O."/>
            <person name="Gilbert J.A."/>
            <person name="Pupko T."/>
            <person name="Shuman H.A."/>
            <person name="Segal G."/>
        </authorList>
    </citation>
    <scope>NUCLEOTIDE SEQUENCE [LARGE SCALE GENOMIC DNA]</scope>
    <source>
        <strain evidence="1 3">Lyon 8420412</strain>
    </source>
</reference>
<keyword evidence="3" id="KW-1185">Reference proteome</keyword>
<protein>
    <submittedName>
        <fullName evidence="2">Uncharacterized protein</fullName>
    </submittedName>
</protein>
<dbReference type="Proteomes" id="UP000054691">
    <property type="component" value="Unassembled WGS sequence"/>
</dbReference>
<dbReference type="AlphaFoldDB" id="A0A378JHK6"/>
<evidence type="ECO:0000313" key="2">
    <source>
        <dbReference type="EMBL" id="STX46471.1"/>
    </source>
</evidence>
<reference evidence="2 4" key="2">
    <citation type="submission" date="2018-06" db="EMBL/GenBank/DDBJ databases">
        <authorList>
            <consortium name="Pathogen Informatics"/>
            <person name="Doyle S."/>
        </authorList>
    </citation>
    <scope>NUCLEOTIDE SEQUENCE [LARGE SCALE GENOMIC DNA]</scope>
    <source>
        <strain evidence="2 4">NCTC12388</strain>
    </source>
</reference>
<dbReference type="RefSeq" id="WP_058498523.1">
    <property type="nucleotide sequence ID" value="NZ_CAAAHW010000007.1"/>
</dbReference>
<dbReference type="EMBL" id="UGOB01000001">
    <property type="protein sequence ID" value="STX46471.1"/>
    <property type="molecule type" value="Genomic_DNA"/>
</dbReference>
<dbReference type="Proteomes" id="UP000254476">
    <property type="component" value="Unassembled WGS sequence"/>
</dbReference>
<evidence type="ECO:0000313" key="1">
    <source>
        <dbReference type="EMBL" id="KTD11924.1"/>
    </source>
</evidence>
<organism evidence="2 4">
    <name type="scientific">Legionella gratiana</name>
    <dbReference type="NCBI Taxonomy" id="45066"/>
    <lineage>
        <taxon>Bacteria</taxon>
        <taxon>Pseudomonadati</taxon>
        <taxon>Pseudomonadota</taxon>
        <taxon>Gammaproteobacteria</taxon>
        <taxon>Legionellales</taxon>
        <taxon>Legionellaceae</taxon>
        <taxon>Legionella</taxon>
    </lineage>
</organism>
<evidence type="ECO:0000313" key="4">
    <source>
        <dbReference type="Proteomes" id="UP000254476"/>
    </source>
</evidence>
<name>A0A378JHK6_9GAMM</name>
<sequence length="75" mass="9147">MNRDSWINELIESVRKIEQQIEEKRQIIGNKNWDPRDKASDSKSQREYEQWLDIIFDQAHELKLKIIAFMKSQEK</sequence>
<dbReference type="STRING" id="45066.Lgra_1382"/>
<accession>A0A378JHK6</accession>
<dbReference type="EMBL" id="LNYE01000020">
    <property type="protein sequence ID" value="KTD11924.1"/>
    <property type="molecule type" value="Genomic_DNA"/>
</dbReference>